<evidence type="ECO:0000313" key="1">
    <source>
        <dbReference type="EMBL" id="JAH15612.1"/>
    </source>
</evidence>
<sequence>MCSLAPVRLAPVYCRCFTHPFQCKSMVTIRSEYKIIFSHKKI</sequence>
<name>A0A0E9QGI7_ANGAN</name>
<reference evidence="1" key="1">
    <citation type="submission" date="2014-11" db="EMBL/GenBank/DDBJ databases">
        <authorList>
            <person name="Amaro Gonzalez C."/>
        </authorList>
    </citation>
    <scope>NUCLEOTIDE SEQUENCE</scope>
</reference>
<accession>A0A0E9QGI7</accession>
<proteinExistence type="predicted"/>
<reference evidence="1" key="2">
    <citation type="journal article" date="2015" name="Fish Shellfish Immunol.">
        <title>Early steps in the European eel (Anguilla anguilla)-Vibrio vulnificus interaction in the gills: Role of the RtxA13 toxin.</title>
        <authorList>
            <person name="Callol A."/>
            <person name="Pajuelo D."/>
            <person name="Ebbesson L."/>
            <person name="Teles M."/>
            <person name="MacKenzie S."/>
            <person name="Amaro C."/>
        </authorList>
    </citation>
    <scope>NUCLEOTIDE SEQUENCE</scope>
</reference>
<organism evidence="1">
    <name type="scientific">Anguilla anguilla</name>
    <name type="common">European freshwater eel</name>
    <name type="synonym">Muraena anguilla</name>
    <dbReference type="NCBI Taxonomy" id="7936"/>
    <lineage>
        <taxon>Eukaryota</taxon>
        <taxon>Metazoa</taxon>
        <taxon>Chordata</taxon>
        <taxon>Craniata</taxon>
        <taxon>Vertebrata</taxon>
        <taxon>Euteleostomi</taxon>
        <taxon>Actinopterygii</taxon>
        <taxon>Neopterygii</taxon>
        <taxon>Teleostei</taxon>
        <taxon>Anguilliformes</taxon>
        <taxon>Anguillidae</taxon>
        <taxon>Anguilla</taxon>
    </lineage>
</organism>
<protein>
    <submittedName>
        <fullName evidence="1">Uncharacterized protein</fullName>
    </submittedName>
</protein>
<dbReference type="AlphaFoldDB" id="A0A0E9QGI7"/>
<dbReference type="EMBL" id="GBXM01092965">
    <property type="protein sequence ID" value="JAH15612.1"/>
    <property type="molecule type" value="Transcribed_RNA"/>
</dbReference>